<organism evidence="1 2">
    <name type="scientific">Steinernema hermaphroditum</name>
    <dbReference type="NCBI Taxonomy" id="289476"/>
    <lineage>
        <taxon>Eukaryota</taxon>
        <taxon>Metazoa</taxon>
        <taxon>Ecdysozoa</taxon>
        <taxon>Nematoda</taxon>
        <taxon>Chromadorea</taxon>
        <taxon>Rhabditida</taxon>
        <taxon>Tylenchina</taxon>
        <taxon>Panagrolaimomorpha</taxon>
        <taxon>Strongyloidoidea</taxon>
        <taxon>Steinernematidae</taxon>
        <taxon>Steinernema</taxon>
    </lineage>
</organism>
<dbReference type="AlphaFoldDB" id="A0AA39GY26"/>
<keyword evidence="2" id="KW-1185">Reference proteome</keyword>
<comment type="caution">
    <text evidence="1">The sequence shown here is derived from an EMBL/GenBank/DDBJ whole genome shotgun (WGS) entry which is preliminary data.</text>
</comment>
<dbReference type="Proteomes" id="UP001175271">
    <property type="component" value="Unassembled WGS sequence"/>
</dbReference>
<dbReference type="EMBL" id="JAUCMV010000005">
    <property type="protein sequence ID" value="KAK0394629.1"/>
    <property type="molecule type" value="Genomic_DNA"/>
</dbReference>
<evidence type="ECO:0000313" key="2">
    <source>
        <dbReference type="Proteomes" id="UP001175271"/>
    </source>
</evidence>
<name>A0AA39GY26_9BILA</name>
<protein>
    <submittedName>
        <fullName evidence="1">Uncharacterized protein</fullName>
    </submittedName>
</protein>
<evidence type="ECO:0000313" key="1">
    <source>
        <dbReference type="EMBL" id="KAK0394629.1"/>
    </source>
</evidence>
<gene>
    <name evidence="1" type="ORF">QR680_000846</name>
</gene>
<accession>A0AA39GY26</accession>
<proteinExistence type="predicted"/>
<reference evidence="1" key="1">
    <citation type="submission" date="2023-06" db="EMBL/GenBank/DDBJ databases">
        <title>Genomic analysis of the entomopathogenic nematode Steinernema hermaphroditum.</title>
        <authorList>
            <person name="Schwarz E.M."/>
            <person name="Heppert J.K."/>
            <person name="Baniya A."/>
            <person name="Schwartz H.T."/>
            <person name="Tan C.-H."/>
            <person name="Antoshechkin I."/>
            <person name="Sternberg P.W."/>
            <person name="Goodrich-Blair H."/>
            <person name="Dillman A.R."/>
        </authorList>
    </citation>
    <scope>NUCLEOTIDE SEQUENCE</scope>
    <source>
        <strain evidence="1">PS9179</strain>
        <tissue evidence="1">Whole animal</tissue>
    </source>
</reference>
<sequence length="286" mass="32719">MVKSWVARLPENFVVVRGGFFDQEASILALKNKIPQEEYVRVLSIFGIWHELQTETTPAIDRVVQLLTREQARPANGDERQRPDGPVTRAAIALAEGPTTISHHRTQIRYLLCALANCAEGAYKEPFEKMWDVLQLFRASRHGLDACIAPLLKSRWAGGFKIVAKHTEDFAGYRRTFDVLIRYVGLRGVRQHQFPLAEPSDYIAYEGEMNKEAFSDLILWSMESDGLLNAVAKIWSRLTMDQRSQFMDSFYAISLTATDRQNIREQMVVMEEKAMESLEGHRVLQI</sequence>